<evidence type="ECO:0000313" key="8">
    <source>
        <dbReference type="Proteomes" id="UP000809081"/>
    </source>
</evidence>
<feature type="signal peptide" evidence="6">
    <location>
        <begin position="1"/>
        <end position="21"/>
    </location>
</feature>
<dbReference type="Proteomes" id="UP000809081">
    <property type="component" value="Unassembled WGS sequence"/>
</dbReference>
<feature type="region of interest" description="Disordered" evidence="5">
    <location>
        <begin position="326"/>
        <end position="345"/>
    </location>
</feature>
<evidence type="ECO:0000256" key="3">
    <source>
        <dbReference type="ARBA" id="ARBA00022729"/>
    </source>
</evidence>
<evidence type="ECO:0000256" key="5">
    <source>
        <dbReference type="SAM" id="MobiDB-lite"/>
    </source>
</evidence>
<feature type="compositionally biased region" description="Low complexity" evidence="5">
    <location>
        <begin position="326"/>
        <end position="339"/>
    </location>
</feature>
<dbReference type="RefSeq" id="WP_205016399.1">
    <property type="nucleotide sequence ID" value="NZ_JAFBEI010000003.1"/>
</dbReference>
<evidence type="ECO:0000256" key="4">
    <source>
        <dbReference type="SAM" id="Coils"/>
    </source>
</evidence>
<feature type="coiled-coil region" evidence="4">
    <location>
        <begin position="79"/>
        <end position="115"/>
    </location>
</feature>
<dbReference type="Gene3D" id="1.10.10.1270">
    <property type="entry name" value="Sbi, C3 binding domain IV"/>
    <property type="match status" value="2"/>
</dbReference>
<reference evidence="7 8" key="1">
    <citation type="submission" date="2021-01" db="EMBL/GenBank/DDBJ databases">
        <title>Genomic Encyclopedia of Type Strains, Phase IV (KMG-IV): sequencing the most valuable type-strain genomes for metagenomic binning, comparative biology and taxonomic classification.</title>
        <authorList>
            <person name="Goeker M."/>
        </authorList>
    </citation>
    <scope>NUCLEOTIDE SEQUENCE [LARGE SCALE GENOMIC DNA]</scope>
    <source>
        <strain evidence="7 8">DSM 27513</strain>
    </source>
</reference>
<proteinExistence type="predicted"/>
<evidence type="ECO:0000256" key="1">
    <source>
        <dbReference type="ARBA" id="ARBA00004613"/>
    </source>
</evidence>
<keyword evidence="3 6" id="KW-0732">Signal</keyword>
<dbReference type="InterPro" id="IPR041909">
    <property type="entry name" value="Sbi_C3_db_domIV"/>
</dbReference>
<organism evidence="7 8">
    <name type="scientific">Streptococcus saliviloxodontae</name>
    <dbReference type="NCBI Taxonomy" id="1349416"/>
    <lineage>
        <taxon>Bacteria</taxon>
        <taxon>Bacillati</taxon>
        <taxon>Bacillota</taxon>
        <taxon>Bacilli</taxon>
        <taxon>Lactobacillales</taxon>
        <taxon>Streptococcaceae</taxon>
        <taxon>Streptococcus</taxon>
    </lineage>
</organism>
<dbReference type="EMBL" id="JAFBEI010000003">
    <property type="protein sequence ID" value="MBM7635449.1"/>
    <property type="molecule type" value="Genomic_DNA"/>
</dbReference>
<keyword evidence="4" id="KW-0175">Coiled coil</keyword>
<protein>
    <submittedName>
        <fullName evidence="7">Uncharacterized protein (DUF697 family)</fullName>
    </submittedName>
</protein>
<gene>
    <name evidence="7" type="ORF">JOC31_000241</name>
</gene>
<keyword evidence="2" id="KW-0964">Secreted</keyword>
<keyword evidence="8" id="KW-1185">Reference proteome</keyword>
<sequence length="366" mass="39878">MKKSKSLILTSLLLGAFGVQLSHPQLVTPLPNSIVYATTNNESENTAEIAVKTLEDSQTRNNLAKAKETVATLDSSSNKEKLEDRITAVEQAITIKEAKEAVKRLEDKQNRNNLTSAQTASDQVKDAGTYLDLTNRINKVSQAITIKEAQTAVKYLEDHQTRDNIAPAQEATNRVSDSGTVANLENRINAVQNAINIREAQTAVKRLEDHQTRDNIAPAQEATNRVSDSGTIANLENRINAVQNAISIREAEAQAEANAEIAVKHLEDNQNRENQANAQAVVNSVNDANKKAAWQHRINLVDAAISTKEEQVAQAAAAQAAQEAQAASRAQVRSSSGYSRDYRGRWHRSNGQYASKAEIAAAGLPW</sequence>
<comment type="caution">
    <text evidence="7">The sequence shown here is derived from an EMBL/GenBank/DDBJ whole genome shotgun (WGS) entry which is preliminary data.</text>
</comment>
<comment type="subcellular location">
    <subcellularLocation>
        <location evidence="1">Secreted</location>
    </subcellularLocation>
</comment>
<evidence type="ECO:0000313" key="7">
    <source>
        <dbReference type="EMBL" id="MBM7635449.1"/>
    </source>
</evidence>
<evidence type="ECO:0000256" key="2">
    <source>
        <dbReference type="ARBA" id="ARBA00022525"/>
    </source>
</evidence>
<evidence type="ECO:0000256" key="6">
    <source>
        <dbReference type="SAM" id="SignalP"/>
    </source>
</evidence>
<name>A0ABS2PJ40_9STRE</name>
<accession>A0ABS2PJ40</accession>
<feature type="chain" id="PRO_5046227852" evidence="6">
    <location>
        <begin position="22"/>
        <end position="366"/>
    </location>
</feature>